<evidence type="ECO:0000259" key="3">
    <source>
        <dbReference type="PROSITE" id="PS51208"/>
    </source>
</evidence>
<dbReference type="RefSeq" id="WP_116682801.1">
    <property type="nucleotide sequence ID" value="NZ_QURL01000003.1"/>
</dbReference>
<proteinExistence type="predicted"/>
<accession>A0A371X5S4</accession>
<dbReference type="AlphaFoldDB" id="A0A371X5S4"/>
<dbReference type="GO" id="GO:0019867">
    <property type="term" value="C:outer membrane"/>
    <property type="evidence" value="ECO:0007669"/>
    <property type="project" value="InterPro"/>
</dbReference>
<evidence type="ECO:0000256" key="1">
    <source>
        <dbReference type="ARBA" id="ARBA00022801"/>
    </source>
</evidence>
<dbReference type="SUPFAM" id="SSF103515">
    <property type="entry name" value="Autotransporter"/>
    <property type="match status" value="1"/>
</dbReference>
<dbReference type="InterPro" id="IPR005546">
    <property type="entry name" value="Autotransporte_beta"/>
</dbReference>
<dbReference type="Gene3D" id="2.40.128.130">
    <property type="entry name" value="Autotransporter beta-domain"/>
    <property type="match status" value="1"/>
</dbReference>
<protein>
    <submittedName>
        <fullName evidence="4">Autotransporter domain-containing protein</fullName>
    </submittedName>
</protein>
<comment type="caution">
    <text evidence="4">The sequence shown here is derived from an EMBL/GenBank/DDBJ whole genome shotgun (WGS) entry which is preliminary data.</text>
</comment>
<sequence length="619" mass="63582">MTIIRNLILATTAIVSLGAAATASAQEIGTVIAFGDSLSDNGNLFAVSGTPNSPPYFAGRFSNGPVLTERLNGPMQRAGAASLGGVRIDPNANQNYAFGGARANPNANTPPDIYDQIGFFTVQDGRFAPNDVVTLYAGANDIFATLQTPGITPAGIASGSAAAARDVAGAASLLGRIGAPRVVVPNLPNLGAIPRLNSDPLASFAGTSATGVFNERLGANLEGVAAANPGSDYYYVDVRRLADAIVADPQRFGFTNVTTACLAVPSCRTAPAAQQNQFLYFDDVHPTTAGHALYSALILDYLTAADQAAAAGAMSETAFADRLRQVRSTYERGADFAAASRAGTARAGAYANVDGLVYDRDAGGGIGSYDYSSGGVTIGYETPIGERVLAGVSASFAAGSADDSRFEFDTRSFAADVYATMLFGPAHLTASAGIAHVDFDDIERRTLLPMVTNQGGNTNAALADIGLSAGYDILLGQLVVTPNASLTYAHFDVDGFTETGLAARIAYGGYDRDALYGSAGIDLSYDASLGGRMATLTGTIAYEDELLSNDDGLVSRIDGSPNRARVTGFGDLPGRGFVLGAGAKTALGDATSIAASYSVGFGDEIDQSHEGRISLGIAF</sequence>
<dbReference type="Gene3D" id="3.40.50.1110">
    <property type="entry name" value="SGNH hydrolase"/>
    <property type="match status" value="1"/>
</dbReference>
<keyword evidence="1" id="KW-0378">Hydrolase</keyword>
<dbReference type="NCBIfam" id="TIGR01414">
    <property type="entry name" value="autotrans_barl"/>
    <property type="match status" value="1"/>
</dbReference>
<dbReference type="Pfam" id="PF00657">
    <property type="entry name" value="Lipase_GDSL"/>
    <property type="match status" value="1"/>
</dbReference>
<dbReference type="InterPro" id="IPR036514">
    <property type="entry name" value="SGNH_hydro_sf"/>
</dbReference>
<dbReference type="Proteomes" id="UP000264310">
    <property type="component" value="Unassembled WGS sequence"/>
</dbReference>
<dbReference type="PANTHER" id="PTHR45648">
    <property type="entry name" value="GDSL LIPASE/ACYLHYDROLASE FAMILY PROTEIN (AFU_ORTHOLOGUE AFUA_4G14700)"/>
    <property type="match status" value="1"/>
</dbReference>
<organism evidence="4 5">
    <name type="scientific">Fulvimarina endophytica</name>
    <dbReference type="NCBI Taxonomy" id="2293836"/>
    <lineage>
        <taxon>Bacteria</taxon>
        <taxon>Pseudomonadati</taxon>
        <taxon>Pseudomonadota</taxon>
        <taxon>Alphaproteobacteria</taxon>
        <taxon>Hyphomicrobiales</taxon>
        <taxon>Aurantimonadaceae</taxon>
        <taxon>Fulvimarina</taxon>
    </lineage>
</organism>
<dbReference type="InterPro" id="IPR051058">
    <property type="entry name" value="GDSL_Est/Lipase"/>
</dbReference>
<name>A0A371X5S4_9HYPH</name>
<dbReference type="Pfam" id="PF03797">
    <property type="entry name" value="Autotransporter"/>
    <property type="match status" value="1"/>
</dbReference>
<dbReference type="OrthoDB" id="5292073at2"/>
<dbReference type="PROSITE" id="PS51208">
    <property type="entry name" value="AUTOTRANSPORTER"/>
    <property type="match status" value="1"/>
</dbReference>
<dbReference type="SUPFAM" id="SSF52266">
    <property type="entry name" value="SGNH hydrolase"/>
    <property type="match status" value="1"/>
</dbReference>
<dbReference type="InterPro" id="IPR036709">
    <property type="entry name" value="Autotransporte_beta_dom_sf"/>
</dbReference>
<feature type="chain" id="PRO_5016622041" evidence="2">
    <location>
        <begin position="26"/>
        <end position="619"/>
    </location>
</feature>
<dbReference type="InterPro" id="IPR006315">
    <property type="entry name" value="OM_autotransptr_brl_dom"/>
</dbReference>
<dbReference type="InterPro" id="IPR001087">
    <property type="entry name" value="GDSL"/>
</dbReference>
<gene>
    <name evidence="4" type="ORF">DYI37_08690</name>
</gene>
<dbReference type="EMBL" id="QURL01000003">
    <property type="protein sequence ID" value="RFC64384.1"/>
    <property type="molecule type" value="Genomic_DNA"/>
</dbReference>
<dbReference type="GO" id="GO:0016788">
    <property type="term" value="F:hydrolase activity, acting on ester bonds"/>
    <property type="evidence" value="ECO:0007669"/>
    <property type="project" value="InterPro"/>
</dbReference>
<feature type="signal peptide" evidence="2">
    <location>
        <begin position="1"/>
        <end position="25"/>
    </location>
</feature>
<keyword evidence="5" id="KW-1185">Reference proteome</keyword>
<reference evidence="4 5" key="1">
    <citation type="submission" date="2018-08" db="EMBL/GenBank/DDBJ databases">
        <title>Fulvimarina sp. 85, whole genome shotgun sequence.</title>
        <authorList>
            <person name="Tuo L."/>
        </authorList>
    </citation>
    <scope>NUCLEOTIDE SEQUENCE [LARGE SCALE GENOMIC DNA]</scope>
    <source>
        <strain evidence="4 5">85</strain>
    </source>
</reference>
<dbReference type="PANTHER" id="PTHR45648:SF22">
    <property type="entry name" value="GDSL LIPASE_ACYLHYDROLASE FAMILY PROTEIN (AFU_ORTHOLOGUE AFUA_4G14700)"/>
    <property type="match status" value="1"/>
</dbReference>
<evidence type="ECO:0000313" key="4">
    <source>
        <dbReference type="EMBL" id="RFC64384.1"/>
    </source>
</evidence>
<feature type="domain" description="Autotransporter" evidence="3">
    <location>
        <begin position="342"/>
        <end position="619"/>
    </location>
</feature>
<keyword evidence="2" id="KW-0732">Signal</keyword>
<dbReference type="SMART" id="SM00869">
    <property type="entry name" value="Autotransporter"/>
    <property type="match status" value="1"/>
</dbReference>
<evidence type="ECO:0000256" key="2">
    <source>
        <dbReference type="SAM" id="SignalP"/>
    </source>
</evidence>
<dbReference type="CDD" id="cd01846">
    <property type="entry name" value="fatty_acyltransferase_like"/>
    <property type="match status" value="1"/>
</dbReference>
<evidence type="ECO:0000313" key="5">
    <source>
        <dbReference type="Proteomes" id="UP000264310"/>
    </source>
</evidence>